<accession>A0ABV1NQR4</accession>
<keyword evidence="8 9" id="KW-0472">Membrane</keyword>
<dbReference type="RefSeq" id="WP_349685118.1">
    <property type="nucleotide sequence ID" value="NZ_JBEGDD010000010.1"/>
</dbReference>
<gene>
    <name evidence="12" type="ORF">ABN401_12145</name>
</gene>
<comment type="subcellular location">
    <subcellularLocation>
        <location evidence="1 9">Cell inner membrane</location>
        <topology evidence="1 9">Single-pass membrane protein</topology>
    </subcellularLocation>
</comment>
<dbReference type="InterPro" id="IPR058982">
    <property type="entry name" value="Beta-barrel_AprE"/>
</dbReference>
<sequence>MKALLSRFSWSDVRRFFTEDTPAPVPAFGTPASAPLSKQSRARIRRPMIAGLAIIAVCVVGLGLWASFAPIWSAVLAPGQVRVESNRQTLKSREGGVVRVLNVREGQSVKAGDLLIQLDDTVPRAQLDVLNNQFDVAQMQRARFVAEATGQRTLAIPPELAARRSDPRVAATINNEMLLFTTRLQAVDGQKAILDQRLLQLESARSGLNLQVESIAEQIRLVGEELAGYQTLYERGFAPRTLILARQRTLAELGGRRGSLLADITRNQQQAGETRLQLAQILEQRRSEAATGLSDAEARLSDINPRLDAARASFEQTRVVAPVDGYVLNLSQFTIGGVAQPGETLMDVVPSGSPLLVHVQIRPADIDEVRPGLIATVDLTAYARQDKPKLEGEVVTVSADALTNDQGVPYFTADIRIDPSELAKLPEGMAMSPGMPVQASIRTGRRTIMSYLLGPMGSMIGRSLREQ</sequence>
<evidence type="ECO:0000259" key="10">
    <source>
        <dbReference type="Pfam" id="PF25994"/>
    </source>
</evidence>
<dbReference type="NCBIfam" id="TIGR01843">
    <property type="entry name" value="type_I_hlyD"/>
    <property type="match status" value="1"/>
</dbReference>
<keyword evidence="4 9" id="KW-1003">Cell membrane</keyword>
<protein>
    <recommendedName>
        <fullName evidence="9">Membrane fusion protein (MFP) family protein</fullName>
    </recommendedName>
</protein>
<dbReference type="SUPFAM" id="SSF111369">
    <property type="entry name" value="HlyD-like secretion proteins"/>
    <property type="match status" value="2"/>
</dbReference>
<dbReference type="PANTHER" id="PTHR30386">
    <property type="entry name" value="MEMBRANE FUSION SUBUNIT OF EMRAB-TOLC MULTIDRUG EFFLUX PUMP"/>
    <property type="match status" value="1"/>
</dbReference>
<evidence type="ECO:0000256" key="7">
    <source>
        <dbReference type="ARBA" id="ARBA00022989"/>
    </source>
</evidence>
<dbReference type="InterPro" id="IPR058781">
    <property type="entry name" value="HH_AprE-like"/>
</dbReference>
<evidence type="ECO:0000313" key="13">
    <source>
        <dbReference type="Proteomes" id="UP001445732"/>
    </source>
</evidence>
<feature type="domain" description="AprE-like long alpha-helical hairpin" evidence="10">
    <location>
        <begin position="124"/>
        <end position="311"/>
    </location>
</feature>
<evidence type="ECO:0000256" key="8">
    <source>
        <dbReference type="ARBA" id="ARBA00023136"/>
    </source>
</evidence>
<feature type="transmembrane region" description="Helical" evidence="9">
    <location>
        <begin position="48"/>
        <end position="72"/>
    </location>
</feature>
<dbReference type="InterPro" id="IPR050739">
    <property type="entry name" value="MFP"/>
</dbReference>
<keyword evidence="3 9" id="KW-0813">Transport</keyword>
<evidence type="ECO:0000256" key="6">
    <source>
        <dbReference type="ARBA" id="ARBA00022692"/>
    </source>
</evidence>
<reference evidence="12 13" key="1">
    <citation type="submission" date="2024-06" db="EMBL/GenBank/DDBJ databases">
        <title>Brevundimonas sp. C11.</title>
        <authorList>
            <person name="Maltman C."/>
        </authorList>
    </citation>
    <scope>NUCLEOTIDE SEQUENCE [LARGE SCALE GENOMIC DNA]</scope>
    <source>
        <strain evidence="12 13">C11</strain>
    </source>
</reference>
<evidence type="ECO:0000256" key="1">
    <source>
        <dbReference type="ARBA" id="ARBA00004377"/>
    </source>
</evidence>
<dbReference type="Gene3D" id="2.40.30.170">
    <property type="match status" value="1"/>
</dbReference>
<dbReference type="Pfam" id="PF25994">
    <property type="entry name" value="HH_AprE"/>
    <property type="match status" value="1"/>
</dbReference>
<evidence type="ECO:0000256" key="5">
    <source>
        <dbReference type="ARBA" id="ARBA00022519"/>
    </source>
</evidence>
<dbReference type="Proteomes" id="UP001445732">
    <property type="component" value="Unassembled WGS sequence"/>
</dbReference>
<comment type="caution">
    <text evidence="12">The sequence shown here is derived from an EMBL/GenBank/DDBJ whole genome shotgun (WGS) entry which is preliminary data.</text>
</comment>
<evidence type="ECO:0000256" key="2">
    <source>
        <dbReference type="ARBA" id="ARBA00009477"/>
    </source>
</evidence>
<dbReference type="PANTHER" id="PTHR30386:SF17">
    <property type="entry name" value="ALKALINE PROTEASE SECRETION PROTEIN APRE"/>
    <property type="match status" value="1"/>
</dbReference>
<dbReference type="PRINTS" id="PR01490">
    <property type="entry name" value="RTXTOXIND"/>
</dbReference>
<proteinExistence type="inferred from homology"/>
<dbReference type="Pfam" id="PF26002">
    <property type="entry name" value="Beta-barrel_AprE"/>
    <property type="match status" value="1"/>
</dbReference>
<evidence type="ECO:0000259" key="11">
    <source>
        <dbReference type="Pfam" id="PF26002"/>
    </source>
</evidence>
<keyword evidence="13" id="KW-1185">Reference proteome</keyword>
<feature type="domain" description="AprE-like beta-barrel" evidence="11">
    <location>
        <begin position="355"/>
        <end position="444"/>
    </location>
</feature>
<dbReference type="EMBL" id="JBEGDD010000010">
    <property type="protein sequence ID" value="MEQ7155964.1"/>
    <property type="molecule type" value="Genomic_DNA"/>
</dbReference>
<keyword evidence="6 9" id="KW-0812">Transmembrane</keyword>
<organism evidence="12 13">
    <name type="scientific">Brevundimonas aurifodinae</name>
    <dbReference type="NCBI Taxonomy" id="1508312"/>
    <lineage>
        <taxon>Bacteria</taxon>
        <taxon>Pseudomonadati</taxon>
        <taxon>Pseudomonadota</taxon>
        <taxon>Alphaproteobacteria</taxon>
        <taxon>Caulobacterales</taxon>
        <taxon>Caulobacteraceae</taxon>
        <taxon>Brevundimonas</taxon>
    </lineage>
</organism>
<evidence type="ECO:0000256" key="4">
    <source>
        <dbReference type="ARBA" id="ARBA00022475"/>
    </source>
</evidence>
<dbReference type="InterPro" id="IPR010129">
    <property type="entry name" value="T1SS_HlyD"/>
</dbReference>
<comment type="similarity">
    <text evidence="2 9">Belongs to the membrane fusion protein (MFP) (TC 8.A.1) family.</text>
</comment>
<keyword evidence="5 9" id="KW-0997">Cell inner membrane</keyword>
<keyword evidence="7 9" id="KW-1133">Transmembrane helix</keyword>
<evidence type="ECO:0000313" key="12">
    <source>
        <dbReference type="EMBL" id="MEQ7155964.1"/>
    </source>
</evidence>
<dbReference type="Gene3D" id="2.40.50.100">
    <property type="match status" value="1"/>
</dbReference>
<name>A0ABV1NQR4_9CAUL</name>
<evidence type="ECO:0000256" key="9">
    <source>
        <dbReference type="RuleBase" id="RU365093"/>
    </source>
</evidence>
<evidence type="ECO:0000256" key="3">
    <source>
        <dbReference type="ARBA" id="ARBA00022448"/>
    </source>
</evidence>